<evidence type="ECO:0000313" key="4">
    <source>
        <dbReference type="EMBL" id="OGM45915.1"/>
    </source>
</evidence>
<keyword evidence="5" id="KW-1185">Reference proteome</keyword>
<dbReference type="GeneID" id="34449389"/>
<name>A0A1F8A3G9_9EURO</name>
<feature type="compositionally biased region" description="Basic and acidic residues" evidence="2">
    <location>
        <begin position="123"/>
        <end position="134"/>
    </location>
</feature>
<accession>A0A1F8A3G9</accession>
<comment type="caution">
    <text evidence="4">The sequence shown here is derived from an EMBL/GenBank/DDBJ whole genome shotgun (WGS) entry which is preliminary data.</text>
</comment>
<sequence length="134" mass="15239">PTPVNDDITNSQATVATYISSHGHTPTHPGSPSPNIRYPPQSSTTTTNNNTLTTDQNFNTQSKTTKIQANNSANPKQWRCDWKDCKYRGTFRHKAELMRHIEFLHVAPGSHKCPSCRRKHNRKDNLGEHLKVRH</sequence>
<dbReference type="EMBL" id="LYCR01000037">
    <property type="protein sequence ID" value="OGM45915.1"/>
    <property type="molecule type" value="Genomic_DNA"/>
</dbReference>
<protein>
    <recommendedName>
        <fullName evidence="3">C2H2-type domain-containing protein</fullName>
    </recommendedName>
</protein>
<feature type="region of interest" description="Disordered" evidence="2">
    <location>
        <begin position="115"/>
        <end position="134"/>
    </location>
</feature>
<feature type="non-terminal residue" evidence="4">
    <location>
        <position position="1"/>
    </location>
</feature>
<dbReference type="InterPro" id="IPR013087">
    <property type="entry name" value="Znf_C2H2_type"/>
</dbReference>
<feature type="domain" description="C2H2-type" evidence="3">
    <location>
        <begin position="111"/>
        <end position="134"/>
    </location>
</feature>
<feature type="compositionally biased region" description="Low complexity" evidence="2">
    <location>
        <begin position="44"/>
        <end position="60"/>
    </location>
</feature>
<keyword evidence="1" id="KW-0862">Zinc</keyword>
<evidence type="ECO:0000259" key="3">
    <source>
        <dbReference type="PROSITE" id="PS50157"/>
    </source>
</evidence>
<dbReference type="OrthoDB" id="654211at2759"/>
<dbReference type="GO" id="GO:0008270">
    <property type="term" value="F:zinc ion binding"/>
    <property type="evidence" value="ECO:0007669"/>
    <property type="project" value="UniProtKB-KW"/>
</dbReference>
<keyword evidence="1" id="KW-0479">Metal-binding</keyword>
<reference evidence="4 5" key="1">
    <citation type="journal article" date="2016" name="Genome Biol. Evol.">
        <title>Draft genome sequence of an aflatoxigenic Aspergillus species, A. bombycis.</title>
        <authorList>
            <person name="Moore G.G."/>
            <person name="Mack B.M."/>
            <person name="Beltz S.B."/>
            <person name="Gilbert M.K."/>
        </authorList>
    </citation>
    <scope>NUCLEOTIDE SEQUENCE [LARGE SCALE GENOMIC DNA]</scope>
    <source>
        <strain evidence="5">NRRL 26010</strain>
    </source>
</reference>
<dbReference type="RefSeq" id="XP_022389632.1">
    <property type="nucleotide sequence ID" value="XM_022533128.1"/>
</dbReference>
<dbReference type="AlphaFoldDB" id="A0A1F8A3G9"/>
<feature type="compositionally biased region" description="Polar residues" evidence="2">
    <location>
        <begin position="20"/>
        <end position="34"/>
    </location>
</feature>
<dbReference type="PROSITE" id="PS50157">
    <property type="entry name" value="ZINC_FINGER_C2H2_2"/>
    <property type="match status" value="1"/>
</dbReference>
<dbReference type="Proteomes" id="UP000179179">
    <property type="component" value="Unassembled WGS sequence"/>
</dbReference>
<gene>
    <name evidence="4" type="ORF">ABOM_005999</name>
</gene>
<dbReference type="Gene3D" id="3.30.160.60">
    <property type="entry name" value="Classic Zinc Finger"/>
    <property type="match status" value="1"/>
</dbReference>
<dbReference type="SMART" id="SM00355">
    <property type="entry name" value="ZnF_C2H2"/>
    <property type="match status" value="2"/>
</dbReference>
<dbReference type="STRING" id="109264.A0A1F8A3G9"/>
<organism evidence="4 5">
    <name type="scientific">Aspergillus bombycis</name>
    <dbReference type="NCBI Taxonomy" id="109264"/>
    <lineage>
        <taxon>Eukaryota</taxon>
        <taxon>Fungi</taxon>
        <taxon>Dikarya</taxon>
        <taxon>Ascomycota</taxon>
        <taxon>Pezizomycotina</taxon>
        <taxon>Eurotiomycetes</taxon>
        <taxon>Eurotiomycetidae</taxon>
        <taxon>Eurotiales</taxon>
        <taxon>Aspergillaceae</taxon>
        <taxon>Aspergillus</taxon>
    </lineage>
</organism>
<keyword evidence="1" id="KW-0863">Zinc-finger</keyword>
<evidence type="ECO:0000256" key="2">
    <source>
        <dbReference type="SAM" id="MobiDB-lite"/>
    </source>
</evidence>
<feature type="compositionally biased region" description="Polar residues" evidence="2">
    <location>
        <begin position="61"/>
        <end position="75"/>
    </location>
</feature>
<evidence type="ECO:0000313" key="5">
    <source>
        <dbReference type="Proteomes" id="UP000179179"/>
    </source>
</evidence>
<evidence type="ECO:0000256" key="1">
    <source>
        <dbReference type="PROSITE-ProRule" id="PRU00042"/>
    </source>
</evidence>
<feature type="region of interest" description="Disordered" evidence="2">
    <location>
        <begin position="20"/>
        <end position="76"/>
    </location>
</feature>
<proteinExistence type="predicted"/>